<organism evidence="15 16">
    <name type="scientific">Mycena indigotica</name>
    <dbReference type="NCBI Taxonomy" id="2126181"/>
    <lineage>
        <taxon>Eukaryota</taxon>
        <taxon>Fungi</taxon>
        <taxon>Dikarya</taxon>
        <taxon>Basidiomycota</taxon>
        <taxon>Agaricomycotina</taxon>
        <taxon>Agaricomycetes</taxon>
        <taxon>Agaricomycetidae</taxon>
        <taxon>Agaricales</taxon>
        <taxon>Marasmiineae</taxon>
        <taxon>Mycenaceae</taxon>
        <taxon>Mycena</taxon>
    </lineage>
</organism>
<proteinExistence type="inferred from homology"/>
<gene>
    <name evidence="15" type="ORF">MIND_00827400</name>
</gene>
<keyword evidence="10" id="KW-0206">Cytoskeleton</keyword>
<keyword evidence="4" id="KW-0963">Cytoplasm</keyword>
<evidence type="ECO:0000256" key="14">
    <source>
        <dbReference type="SAM" id="MobiDB-lite"/>
    </source>
</evidence>
<evidence type="ECO:0000256" key="11">
    <source>
        <dbReference type="ARBA" id="ARBA00034776"/>
    </source>
</evidence>
<keyword evidence="7" id="KW-0832">Ubl conjugation</keyword>
<dbReference type="RefSeq" id="XP_037218186.1">
    <property type="nucleotide sequence ID" value="XM_037364944.1"/>
</dbReference>
<dbReference type="Proteomes" id="UP000636479">
    <property type="component" value="Unassembled WGS sequence"/>
</dbReference>
<feature type="compositionally biased region" description="Basic and acidic residues" evidence="14">
    <location>
        <begin position="244"/>
        <end position="260"/>
    </location>
</feature>
<feature type="compositionally biased region" description="Basic and acidic residues" evidence="14">
    <location>
        <begin position="491"/>
        <end position="500"/>
    </location>
</feature>
<evidence type="ECO:0000256" key="6">
    <source>
        <dbReference type="ARBA" id="ARBA00022553"/>
    </source>
</evidence>
<evidence type="ECO:0000256" key="10">
    <source>
        <dbReference type="ARBA" id="ARBA00023212"/>
    </source>
</evidence>
<evidence type="ECO:0000313" key="16">
    <source>
        <dbReference type="Proteomes" id="UP000636479"/>
    </source>
</evidence>
<keyword evidence="9" id="KW-0175">Coiled coil</keyword>
<dbReference type="InterPro" id="IPR008603">
    <property type="entry name" value="DCTN4"/>
</dbReference>
<evidence type="ECO:0000256" key="3">
    <source>
        <dbReference type="ARBA" id="ARBA00004657"/>
    </source>
</evidence>
<evidence type="ECO:0000256" key="8">
    <source>
        <dbReference type="ARBA" id="ARBA00022990"/>
    </source>
</evidence>
<dbReference type="OrthoDB" id="283815at2759"/>
<feature type="region of interest" description="Disordered" evidence="14">
    <location>
        <begin position="225"/>
        <end position="260"/>
    </location>
</feature>
<keyword evidence="8" id="KW-0007">Acetylation</keyword>
<sequence length="611" mass="66428">MCHNQTRRMASVHYHCPCLSQSTLPPPPHLPSSSHSFHPLHTLFFCEECDAVRCNRCVSVEVSGYYCPNCLFEVPSASVRAEKNRCARNCFMCPNCRNTLAVVPSDPPDAGDGMAPVQINAVGEPPFFLYCNHCRWDSAEVGITFEKPTGLAGTFPQLQKYEDSAPESLEFERLKEHFEPVIRAATALSSSTGPSAAHPTTSTARARTNSITAAASAALARDIPGVGKYNPLGRSQRGGPGSSVKKDKSANNDEMPEYRSRVDITTASAHGTGGGEVDVEHMRHLENLSEIANLEQRWGSSWAMSLRTSDLKPLRIPLHSKRSKRCPACAHILIKPEQKAQSVRYKIKLVAATYLPAITAALPHQQAAVAETARRSLAKSTATAPPEDDRIAGGMHAGKTYSFHLALTNPLYDPITVRLTVQRVHVPTAPQSSSGRASPEKSRRPPFAVSLPSNSFVIAAFAEAWEYEDDEDDEIFGLDDDDEFGVAGRLPGRERERPGGDSRSGANATSRSKTVGVLEKKANMTVVGGEVVIGKEARGNVKFNMLVSYTYRADDPAPSESNDGDRDGRGSPSKAGASKAPETKTFQFYTVVDLGPIIPREERERISELDI</sequence>
<dbReference type="AlphaFoldDB" id="A0A8H6SFW2"/>
<feature type="region of interest" description="Disordered" evidence="14">
    <location>
        <begin position="476"/>
        <end position="516"/>
    </location>
</feature>
<comment type="similarity">
    <text evidence="11">Belongs to the dynactin subunit 4 family.</text>
</comment>
<dbReference type="Pfam" id="PF05502">
    <property type="entry name" value="Dynactin_p62"/>
    <property type="match status" value="2"/>
</dbReference>
<reference evidence="15" key="1">
    <citation type="submission" date="2020-05" db="EMBL/GenBank/DDBJ databases">
        <title>Mycena genomes resolve the evolution of fungal bioluminescence.</title>
        <authorList>
            <person name="Tsai I.J."/>
        </authorList>
    </citation>
    <scope>NUCLEOTIDE SEQUENCE</scope>
    <source>
        <strain evidence="15">171206Taipei</strain>
    </source>
</reference>
<feature type="region of interest" description="Disordered" evidence="14">
    <location>
        <begin position="427"/>
        <end position="447"/>
    </location>
</feature>
<protein>
    <recommendedName>
        <fullName evidence="12">Dynactin subunit 4</fullName>
    </recommendedName>
</protein>
<keyword evidence="6" id="KW-0597">Phosphoprotein</keyword>
<dbReference type="GO" id="GO:0005869">
    <property type="term" value="C:dynactin complex"/>
    <property type="evidence" value="ECO:0007669"/>
    <property type="project" value="InterPro"/>
</dbReference>
<dbReference type="EMBL" id="JACAZF010000007">
    <property type="protein sequence ID" value="KAF7298798.1"/>
    <property type="molecule type" value="Genomic_DNA"/>
</dbReference>
<accession>A0A8H6SFW2</accession>
<evidence type="ECO:0000256" key="12">
    <source>
        <dbReference type="ARBA" id="ARBA00034864"/>
    </source>
</evidence>
<dbReference type="PANTHER" id="PTHR13034">
    <property type="entry name" value="DYNACTIN P62 SUBUNIT"/>
    <property type="match status" value="1"/>
</dbReference>
<feature type="region of interest" description="Disordered" evidence="14">
    <location>
        <begin position="553"/>
        <end position="582"/>
    </location>
</feature>
<evidence type="ECO:0000256" key="5">
    <source>
        <dbReference type="ARBA" id="ARBA00022499"/>
    </source>
</evidence>
<keyword evidence="5" id="KW-1017">Isopeptide bond</keyword>
<evidence type="ECO:0000256" key="2">
    <source>
        <dbReference type="ARBA" id="ARBA00004529"/>
    </source>
</evidence>
<comment type="subunit">
    <text evidence="13">Subunit of dynactin, a multiprotein complex part of a tripartite complex with dynein and a adapter, such as BICDL1, BICD2 or HOOK3. The dynactin complex is built around ACTR1A/ACTB filament and consists of an actin-related filament composed of a shoulder domain, a pointed end and a barbed end. Its length is defined by its flexible shoulder domain. The soulder is composed of 2 DCTN1 subunits, 4 DCTN2 and 2 DCTN3. The 4 DCNT2 (via N-terminus) bind the ACTR1A filament and act as molecular rulers to determine the length. The pointed end is important for binding dynein-dynactin cargo adapters. Consists of 4 subunits: ACTR10, DCNT4, DCTN5 and DCTN6. The barbed end is composed of a CAPZA1:CAPZB heterodimers, which binds ACTR1A/ACTB filament and dynactin and stabilizes dynactin. Interacts with ATP7B, but not ATP7A, in a copper-dependent manner. Interacts with ANK2; this interaction is required for localization at costameres. Interacts with N4BP2L1.</text>
</comment>
<comment type="caution">
    <text evidence="15">The sequence shown here is derived from an EMBL/GenBank/DDBJ whole genome shotgun (WGS) entry which is preliminary data.</text>
</comment>
<name>A0A8H6SFW2_9AGAR</name>
<dbReference type="GO" id="GO:0001725">
    <property type="term" value="C:stress fiber"/>
    <property type="evidence" value="ECO:0007669"/>
    <property type="project" value="UniProtKB-SubCell"/>
</dbReference>
<evidence type="ECO:0000256" key="9">
    <source>
        <dbReference type="ARBA" id="ARBA00023054"/>
    </source>
</evidence>
<keyword evidence="16" id="KW-1185">Reference proteome</keyword>
<dbReference type="PANTHER" id="PTHR13034:SF2">
    <property type="entry name" value="DYNACTIN SUBUNIT 4"/>
    <property type="match status" value="1"/>
</dbReference>
<evidence type="ECO:0000313" key="15">
    <source>
        <dbReference type="EMBL" id="KAF7298798.1"/>
    </source>
</evidence>
<evidence type="ECO:0000256" key="1">
    <source>
        <dbReference type="ARBA" id="ARBA00004300"/>
    </source>
</evidence>
<comment type="subcellular location">
    <subcellularLocation>
        <location evidence="1">Cytoplasm</location>
        <location evidence="1">Cytoskeleton</location>
        <location evidence="1">Microtubule organizing center</location>
        <location evidence="1">Centrosome</location>
    </subcellularLocation>
    <subcellularLocation>
        <location evidence="2">Cytoplasm</location>
        <location evidence="2">Cytoskeleton</location>
        <location evidence="2">Stress fiber</location>
    </subcellularLocation>
    <subcellularLocation>
        <location evidence="3">Cytoplasm</location>
        <location evidence="3">Myofibril</location>
    </subcellularLocation>
</comment>
<evidence type="ECO:0000256" key="7">
    <source>
        <dbReference type="ARBA" id="ARBA00022843"/>
    </source>
</evidence>
<evidence type="ECO:0000256" key="4">
    <source>
        <dbReference type="ARBA" id="ARBA00022490"/>
    </source>
</evidence>
<dbReference type="GeneID" id="59347460"/>
<evidence type="ECO:0000256" key="13">
    <source>
        <dbReference type="ARBA" id="ARBA00093507"/>
    </source>
</evidence>